<evidence type="ECO:0000313" key="3">
    <source>
        <dbReference type="Proteomes" id="UP000034156"/>
    </source>
</evidence>
<protein>
    <recommendedName>
        <fullName evidence="5">Ribbon-helix-helix domain-containing protein</fullName>
    </recommendedName>
</protein>
<accession>A0A0F7KCF6</accession>
<evidence type="ECO:0000313" key="2">
    <source>
        <dbReference type="EMBL" id="TYP80663.1"/>
    </source>
</evidence>
<dbReference type="Proteomes" id="UP000034156">
    <property type="component" value="Chromosome"/>
</dbReference>
<name>A0A0F7KCF6_9PROT</name>
<sequence>MIKGHKLGKHYRIGLNVPHEWMSQLSDMSVSSGIPVSTLVRALIGKILKQPRQSLLEELLTTNSLDAREKVDRVDHCYHDCKNR</sequence>
<dbReference type="RefSeq" id="WP_046850286.1">
    <property type="nucleotide sequence ID" value="NZ_CP011451.1"/>
</dbReference>
<reference evidence="1 3" key="2">
    <citation type="journal article" date="2016" name="Genome Announc.">
        <title>Genome Sequence of Nitrosomonas communis Strain Nm2, a Mesophilic Ammonia-Oxidizing Bacterium Isolated from Mediterranean Soil.</title>
        <authorList>
            <person name="Kozlowski J.A."/>
            <person name="Kits K.D."/>
            <person name="Stein L.Y."/>
        </authorList>
    </citation>
    <scope>NUCLEOTIDE SEQUENCE [LARGE SCALE GENOMIC DNA]</scope>
    <source>
        <strain evidence="1 3">Nm2</strain>
    </source>
</reference>
<dbReference type="KEGG" id="nco:AAW31_11220"/>
<evidence type="ECO:0000313" key="1">
    <source>
        <dbReference type="EMBL" id="AKH38230.1"/>
    </source>
</evidence>
<dbReference type="Proteomes" id="UP000324176">
    <property type="component" value="Unassembled WGS sequence"/>
</dbReference>
<dbReference type="EMBL" id="VNHT01000055">
    <property type="protein sequence ID" value="TYP80663.1"/>
    <property type="molecule type" value="Genomic_DNA"/>
</dbReference>
<reference evidence="3" key="1">
    <citation type="submission" date="2015-05" db="EMBL/GenBank/DDBJ databases">
        <title>Draft genome of Nitrosomonas communis strain Nm2.</title>
        <authorList>
            <person name="Kozlowski J.A."/>
            <person name="Kits K.D."/>
            <person name="Stein L.Y."/>
        </authorList>
    </citation>
    <scope>NUCLEOTIDE SEQUENCE [LARGE SCALE GENOMIC DNA]</scope>
    <source>
        <strain evidence="3">Nm2</strain>
    </source>
</reference>
<dbReference type="PATRIC" id="fig|44574.3.peg.2736"/>
<reference evidence="2 4" key="3">
    <citation type="submission" date="2019-07" db="EMBL/GenBank/DDBJ databases">
        <title>Active sludge and wastewater microbial communities from Klosterneuburg, Austria.</title>
        <authorList>
            <person name="Wagner M."/>
        </authorList>
    </citation>
    <scope>NUCLEOTIDE SEQUENCE [LARGE SCALE GENOMIC DNA]</scope>
    <source>
        <strain evidence="2 4">Nm2</strain>
    </source>
</reference>
<evidence type="ECO:0000313" key="4">
    <source>
        <dbReference type="Proteomes" id="UP000324176"/>
    </source>
</evidence>
<dbReference type="EMBL" id="CP011451">
    <property type="protein sequence ID" value="AKH38230.1"/>
    <property type="molecule type" value="Genomic_DNA"/>
</dbReference>
<gene>
    <name evidence="1" type="ORF">AAW31_11220</name>
    <name evidence="2" type="ORF">BCL69_10559</name>
</gene>
<keyword evidence="3" id="KW-1185">Reference proteome</keyword>
<evidence type="ECO:0008006" key="5">
    <source>
        <dbReference type="Google" id="ProtNLM"/>
    </source>
</evidence>
<organism evidence="1 3">
    <name type="scientific">Nitrosomonas communis</name>
    <dbReference type="NCBI Taxonomy" id="44574"/>
    <lineage>
        <taxon>Bacteria</taxon>
        <taxon>Pseudomonadati</taxon>
        <taxon>Pseudomonadota</taxon>
        <taxon>Betaproteobacteria</taxon>
        <taxon>Nitrosomonadales</taxon>
        <taxon>Nitrosomonadaceae</taxon>
        <taxon>Nitrosomonas</taxon>
    </lineage>
</organism>
<proteinExistence type="predicted"/>
<dbReference type="AlphaFoldDB" id="A0A0F7KCF6"/>